<reference evidence="16 17" key="1">
    <citation type="journal article" date="2018" name="Nat. Ecol. Evol.">
        <title>Shark genomes provide insights into elasmobranch evolution and the origin of vertebrates.</title>
        <authorList>
            <person name="Hara Y"/>
            <person name="Yamaguchi K"/>
            <person name="Onimaru K"/>
            <person name="Kadota M"/>
            <person name="Koyanagi M"/>
            <person name="Keeley SD"/>
            <person name="Tatsumi K"/>
            <person name="Tanaka K"/>
            <person name="Motone F"/>
            <person name="Kageyama Y"/>
            <person name="Nozu R"/>
            <person name="Adachi N"/>
            <person name="Nishimura O"/>
            <person name="Nakagawa R"/>
            <person name="Tanegashima C"/>
            <person name="Kiyatake I"/>
            <person name="Matsumoto R"/>
            <person name="Murakumo K"/>
            <person name="Nishida K"/>
            <person name="Terakita A"/>
            <person name="Kuratani S"/>
            <person name="Sato K"/>
            <person name="Hyodo S Kuraku.S."/>
        </authorList>
    </citation>
    <scope>NUCLEOTIDE SEQUENCE [LARGE SCALE GENOMIC DNA]</scope>
</reference>
<feature type="non-terminal residue" evidence="16">
    <location>
        <position position="265"/>
    </location>
</feature>
<proteinExistence type="inferred from homology"/>
<sequence length="265" mass="29026">LLSGVLKDVCLRPVLLPVAAAALDASEGSARFRVLLREVQALTLYSGRYTTGRRSSPVPQLQCVGGTAGCKAFFPKVVQCYNKGWDGYDVQWECKTDMDTTYRFGAITVSCEGYNYPEDPYILRGSCGLEYVIELTEEGLRSKKTNSEFARDPDATTAASDDSFNFAVILVLFGLAYLVYIVCLRNQQNRNRFQECSDQNPDDSCNGAGPSAQPPPPGFKPAYRDCPTEETFCGEVPPRRTRSGPGFWSGMGAGGLLGYLLGSRR</sequence>
<feature type="transmembrane region" description="Helical" evidence="15">
    <location>
        <begin position="164"/>
        <end position="184"/>
    </location>
</feature>
<evidence type="ECO:0000256" key="9">
    <source>
        <dbReference type="ARBA" id="ARBA00022837"/>
    </source>
</evidence>
<evidence type="ECO:0000313" key="17">
    <source>
        <dbReference type="Proteomes" id="UP000288216"/>
    </source>
</evidence>
<protein>
    <recommendedName>
        <fullName evidence="3">Store-operated calcium entry-associated regulatory factor</fullName>
    </recommendedName>
    <alternativeName>
        <fullName evidence="13">Transmembrane protein 66</fullName>
    </alternativeName>
</protein>
<name>A0A401PTT8_SCYTO</name>
<evidence type="ECO:0000256" key="12">
    <source>
        <dbReference type="ARBA" id="ARBA00023136"/>
    </source>
</evidence>
<evidence type="ECO:0000256" key="4">
    <source>
        <dbReference type="ARBA" id="ARBA00022448"/>
    </source>
</evidence>
<evidence type="ECO:0000256" key="15">
    <source>
        <dbReference type="SAM" id="Phobius"/>
    </source>
</evidence>
<dbReference type="Pfam" id="PF06682">
    <property type="entry name" value="SARAF"/>
    <property type="match status" value="1"/>
</dbReference>
<evidence type="ECO:0000256" key="11">
    <source>
        <dbReference type="ARBA" id="ARBA00023065"/>
    </source>
</evidence>
<comment type="similarity">
    <text evidence="2">Belongs to the SARAF family.</text>
</comment>
<keyword evidence="11" id="KW-0406">Ion transport</keyword>
<keyword evidence="6 15" id="KW-0812">Transmembrane</keyword>
<dbReference type="OrthoDB" id="20303at2759"/>
<keyword evidence="17" id="KW-1185">Reference proteome</keyword>
<dbReference type="GO" id="GO:0006816">
    <property type="term" value="P:calcium ion transport"/>
    <property type="evidence" value="ECO:0007669"/>
    <property type="project" value="UniProtKB-KW"/>
</dbReference>
<comment type="caution">
    <text evidence="16">The sequence shown here is derived from an EMBL/GenBank/DDBJ whole genome shotgun (WGS) entry which is preliminary data.</text>
</comment>
<keyword evidence="7" id="KW-0732">Signal</keyword>
<dbReference type="PANTHER" id="PTHR15929:SF0">
    <property type="entry name" value="STORE-OPERATED CALCIUM ENTRY-ASSOCIATED REGULATORY FACTOR"/>
    <property type="match status" value="1"/>
</dbReference>
<dbReference type="Proteomes" id="UP000288216">
    <property type="component" value="Unassembled WGS sequence"/>
</dbReference>
<evidence type="ECO:0000256" key="6">
    <source>
        <dbReference type="ARBA" id="ARBA00022692"/>
    </source>
</evidence>
<dbReference type="InterPro" id="IPR009567">
    <property type="entry name" value="SARAF"/>
</dbReference>
<dbReference type="EMBL" id="BFAA01010092">
    <property type="protein sequence ID" value="GCB76528.1"/>
    <property type="molecule type" value="Genomic_DNA"/>
</dbReference>
<evidence type="ECO:0000256" key="10">
    <source>
        <dbReference type="ARBA" id="ARBA00022989"/>
    </source>
</evidence>
<keyword evidence="12 15" id="KW-0472">Membrane</keyword>
<evidence type="ECO:0000256" key="8">
    <source>
        <dbReference type="ARBA" id="ARBA00022824"/>
    </source>
</evidence>
<comment type="subcellular location">
    <subcellularLocation>
        <location evidence="1">Endoplasmic reticulum membrane</location>
        <topology evidence="1">Single-pass type I membrane protein</topology>
    </subcellularLocation>
</comment>
<keyword evidence="5" id="KW-0109">Calcium transport</keyword>
<evidence type="ECO:0000256" key="5">
    <source>
        <dbReference type="ARBA" id="ARBA00022568"/>
    </source>
</evidence>
<feature type="region of interest" description="Disordered" evidence="14">
    <location>
        <begin position="194"/>
        <end position="221"/>
    </location>
</feature>
<dbReference type="AlphaFoldDB" id="A0A401PTT8"/>
<keyword evidence="4" id="KW-0813">Transport</keyword>
<keyword evidence="10 15" id="KW-1133">Transmembrane helix</keyword>
<gene>
    <name evidence="16" type="ORF">scyTo_0016570</name>
</gene>
<evidence type="ECO:0000256" key="2">
    <source>
        <dbReference type="ARBA" id="ARBA00006833"/>
    </source>
</evidence>
<organism evidence="16 17">
    <name type="scientific">Scyliorhinus torazame</name>
    <name type="common">Cloudy catshark</name>
    <name type="synonym">Catulus torazame</name>
    <dbReference type="NCBI Taxonomy" id="75743"/>
    <lineage>
        <taxon>Eukaryota</taxon>
        <taxon>Metazoa</taxon>
        <taxon>Chordata</taxon>
        <taxon>Craniata</taxon>
        <taxon>Vertebrata</taxon>
        <taxon>Chondrichthyes</taxon>
        <taxon>Elasmobranchii</taxon>
        <taxon>Galeomorphii</taxon>
        <taxon>Galeoidea</taxon>
        <taxon>Carcharhiniformes</taxon>
        <taxon>Scyliorhinidae</taxon>
        <taxon>Scyliorhinus</taxon>
    </lineage>
</organism>
<evidence type="ECO:0000256" key="13">
    <source>
        <dbReference type="ARBA" id="ARBA00031116"/>
    </source>
</evidence>
<evidence type="ECO:0000256" key="1">
    <source>
        <dbReference type="ARBA" id="ARBA00004115"/>
    </source>
</evidence>
<dbReference type="GO" id="GO:0005789">
    <property type="term" value="C:endoplasmic reticulum membrane"/>
    <property type="evidence" value="ECO:0007669"/>
    <property type="project" value="UniProtKB-SubCell"/>
</dbReference>
<feature type="compositionally biased region" description="Polar residues" evidence="14">
    <location>
        <begin position="194"/>
        <end position="203"/>
    </location>
</feature>
<dbReference type="STRING" id="75743.A0A401PTT8"/>
<evidence type="ECO:0000256" key="14">
    <source>
        <dbReference type="SAM" id="MobiDB-lite"/>
    </source>
</evidence>
<evidence type="ECO:0000256" key="3">
    <source>
        <dbReference type="ARBA" id="ARBA00016584"/>
    </source>
</evidence>
<dbReference type="GO" id="GO:2001256">
    <property type="term" value="P:regulation of store-operated calcium entry"/>
    <property type="evidence" value="ECO:0007669"/>
    <property type="project" value="InterPro"/>
</dbReference>
<dbReference type="PANTHER" id="PTHR15929">
    <property type="entry name" value="STORE-OPERATED CALCIUM ENTRY-ASSOCIATED REGULATORY FACTOR"/>
    <property type="match status" value="1"/>
</dbReference>
<keyword evidence="8" id="KW-0256">Endoplasmic reticulum</keyword>
<feature type="non-terminal residue" evidence="16">
    <location>
        <position position="1"/>
    </location>
</feature>
<evidence type="ECO:0000313" key="16">
    <source>
        <dbReference type="EMBL" id="GCB76528.1"/>
    </source>
</evidence>
<dbReference type="OMA" id="DVQWRCD"/>
<accession>A0A401PTT8</accession>
<evidence type="ECO:0000256" key="7">
    <source>
        <dbReference type="ARBA" id="ARBA00022729"/>
    </source>
</evidence>
<keyword evidence="9" id="KW-0106">Calcium</keyword>